<dbReference type="Proteomes" id="UP000440578">
    <property type="component" value="Unassembled WGS sequence"/>
</dbReference>
<evidence type="ECO:0000313" key="7">
    <source>
        <dbReference type="EMBL" id="KAF0302663.1"/>
    </source>
</evidence>
<keyword evidence="8" id="KW-1185">Reference proteome</keyword>
<dbReference type="InterPro" id="IPR038702">
    <property type="entry name" value="Na/K_ATPase_sub_beta_sf"/>
</dbReference>
<comment type="caution">
    <text evidence="7">The sequence shown here is derived from an EMBL/GenBank/DDBJ whole genome shotgun (WGS) entry which is preliminary data.</text>
</comment>
<dbReference type="InterPro" id="IPR000402">
    <property type="entry name" value="Na/K_ATPase_sub_beta"/>
</dbReference>
<dbReference type="AlphaFoldDB" id="A0A6A4W9F0"/>
<dbReference type="GO" id="GO:0030007">
    <property type="term" value="P:intracellular potassium ion homeostasis"/>
    <property type="evidence" value="ECO:0007669"/>
    <property type="project" value="TreeGrafter"/>
</dbReference>
<keyword evidence="6" id="KW-0472">Membrane</keyword>
<dbReference type="GO" id="GO:0001671">
    <property type="term" value="F:ATPase activator activity"/>
    <property type="evidence" value="ECO:0007669"/>
    <property type="project" value="TreeGrafter"/>
</dbReference>
<evidence type="ECO:0000313" key="8">
    <source>
        <dbReference type="Proteomes" id="UP000440578"/>
    </source>
</evidence>
<reference evidence="7 8" key="1">
    <citation type="submission" date="2019-07" db="EMBL/GenBank/DDBJ databases">
        <title>Draft genome assembly of a fouling barnacle, Amphibalanus amphitrite (Darwin, 1854): The first reference genome for Thecostraca.</title>
        <authorList>
            <person name="Kim W."/>
        </authorList>
    </citation>
    <scope>NUCLEOTIDE SEQUENCE [LARGE SCALE GENOMIC DNA]</scope>
    <source>
        <strain evidence="7">SNU_AA5</strain>
        <tissue evidence="7">Soma without cirri and trophi</tissue>
    </source>
</reference>
<dbReference type="GO" id="GO:0005890">
    <property type="term" value="C:sodium:potassium-exchanging ATPase complex"/>
    <property type="evidence" value="ECO:0007669"/>
    <property type="project" value="InterPro"/>
</dbReference>
<dbReference type="PANTHER" id="PTHR11523">
    <property type="entry name" value="SODIUM/POTASSIUM-DEPENDENT ATPASE BETA SUBUNIT"/>
    <property type="match status" value="1"/>
</dbReference>
<sequence>MQYPVSGLGFRPRPPAKSIESTLIWFNRGKAENWGHWVKELTNVTECELNWGHWVKELTNVTESYRFVDPNAGAQLTTCDYDKPANENQFCEFKIDELGGFCTKERRFGYEEGRPCIIVKLNKIYDWLPDFYPSVKDLPAHMPNAVKDIIAKDFAEPVTQNITRQNVWISCEGENPADIENIGLVNYYPHPGFPTYYYPFTNVQGYQTGVLINIECKAWARNIHHDRKERRGSVHFELMVD</sequence>
<evidence type="ECO:0000256" key="2">
    <source>
        <dbReference type="ARBA" id="ARBA00005876"/>
    </source>
</evidence>
<keyword evidence="3" id="KW-0812">Transmembrane</keyword>
<dbReference type="EMBL" id="VIIS01001031">
    <property type="protein sequence ID" value="KAF0302663.1"/>
    <property type="molecule type" value="Genomic_DNA"/>
</dbReference>
<protein>
    <submittedName>
        <fullName evidence="7">Sodium/potassium-transporting ATPase subunit beta-2</fullName>
    </submittedName>
</protein>
<organism evidence="7 8">
    <name type="scientific">Amphibalanus amphitrite</name>
    <name type="common">Striped barnacle</name>
    <name type="synonym">Balanus amphitrite</name>
    <dbReference type="NCBI Taxonomy" id="1232801"/>
    <lineage>
        <taxon>Eukaryota</taxon>
        <taxon>Metazoa</taxon>
        <taxon>Ecdysozoa</taxon>
        <taxon>Arthropoda</taxon>
        <taxon>Crustacea</taxon>
        <taxon>Multicrustacea</taxon>
        <taxon>Cirripedia</taxon>
        <taxon>Thoracica</taxon>
        <taxon>Thoracicalcarea</taxon>
        <taxon>Balanomorpha</taxon>
        <taxon>Balanoidea</taxon>
        <taxon>Balanidae</taxon>
        <taxon>Amphibalaninae</taxon>
        <taxon>Amphibalanus</taxon>
    </lineage>
</organism>
<dbReference type="GO" id="GO:1990573">
    <property type="term" value="P:potassium ion import across plasma membrane"/>
    <property type="evidence" value="ECO:0007669"/>
    <property type="project" value="TreeGrafter"/>
</dbReference>
<evidence type="ECO:0000256" key="6">
    <source>
        <dbReference type="ARBA" id="ARBA00023136"/>
    </source>
</evidence>
<evidence type="ECO:0000256" key="4">
    <source>
        <dbReference type="ARBA" id="ARBA00022968"/>
    </source>
</evidence>
<comment type="subcellular location">
    <subcellularLocation>
        <location evidence="1">Membrane</location>
        <topology evidence="1">Single-pass type II membrane protein</topology>
    </subcellularLocation>
</comment>
<name>A0A6A4W9F0_AMPAM</name>
<comment type="similarity">
    <text evidence="2">Belongs to the X(+)/potassium ATPases subunit beta family.</text>
</comment>
<accession>A0A6A4W9F0</accession>
<dbReference type="GO" id="GO:0006883">
    <property type="term" value="P:intracellular sodium ion homeostasis"/>
    <property type="evidence" value="ECO:0007669"/>
    <property type="project" value="TreeGrafter"/>
</dbReference>
<dbReference type="PANTHER" id="PTHR11523:SF28">
    <property type="entry name" value="NA_K-ATPASE BETA SUBUNIT ISOFORM 4-RELATED"/>
    <property type="match status" value="1"/>
</dbReference>
<dbReference type="GO" id="GO:0036376">
    <property type="term" value="P:sodium ion export across plasma membrane"/>
    <property type="evidence" value="ECO:0007669"/>
    <property type="project" value="TreeGrafter"/>
</dbReference>
<dbReference type="OrthoDB" id="5912413at2759"/>
<keyword evidence="4" id="KW-0735">Signal-anchor</keyword>
<evidence type="ECO:0000256" key="1">
    <source>
        <dbReference type="ARBA" id="ARBA00004606"/>
    </source>
</evidence>
<evidence type="ECO:0000256" key="5">
    <source>
        <dbReference type="ARBA" id="ARBA00022989"/>
    </source>
</evidence>
<dbReference type="Pfam" id="PF00287">
    <property type="entry name" value="Na_K-ATPase"/>
    <property type="match status" value="1"/>
</dbReference>
<dbReference type="Gene3D" id="2.60.40.1660">
    <property type="entry name" value="Na, k-atpase alpha subunit"/>
    <property type="match status" value="1"/>
</dbReference>
<keyword evidence="5" id="KW-1133">Transmembrane helix</keyword>
<gene>
    <name evidence="7" type="primary">nrv2_0</name>
    <name evidence="7" type="ORF">FJT64_025249</name>
</gene>
<evidence type="ECO:0000256" key="3">
    <source>
        <dbReference type="ARBA" id="ARBA00022692"/>
    </source>
</evidence>
<proteinExistence type="inferred from homology"/>